<protein>
    <submittedName>
        <fullName evidence="1">Uncharacterized protein</fullName>
    </submittedName>
</protein>
<sequence length="267" mass="29813">MHTLSTLEVDVIKRDRVVDKLARDVNINRVTSFVVKAAKRQLDSVPPRALSPTLPHFHLPPATTMDSCLQLPLCFPYAASDRYRLTAPRRCHRLPYAPCMVFASGFEHLPPSPSPTLLRISPRNCLLNPLSSNPTPFRLPTHSRSLPLSLCAIPLLSDPTPAYPIPPRDADFIPTPMHRFHLATHTGQRGVFIYLSRFASTHTSSPASRHRLPRRHRALRLTHGRHPDAFEALPRASTYITDNSGNKAVSICAGNPFSRLNVELLLV</sequence>
<name>A0AAV9ZTV2_9AGAR</name>
<evidence type="ECO:0000313" key="1">
    <source>
        <dbReference type="EMBL" id="KAK6992295.1"/>
    </source>
</evidence>
<gene>
    <name evidence="1" type="ORF">R3P38DRAFT_3226121</name>
</gene>
<keyword evidence="2" id="KW-1185">Reference proteome</keyword>
<evidence type="ECO:0000313" key="2">
    <source>
        <dbReference type="Proteomes" id="UP001362999"/>
    </source>
</evidence>
<dbReference type="AlphaFoldDB" id="A0AAV9ZTV2"/>
<accession>A0AAV9ZTV2</accession>
<organism evidence="1 2">
    <name type="scientific">Favolaschia claudopus</name>
    <dbReference type="NCBI Taxonomy" id="2862362"/>
    <lineage>
        <taxon>Eukaryota</taxon>
        <taxon>Fungi</taxon>
        <taxon>Dikarya</taxon>
        <taxon>Basidiomycota</taxon>
        <taxon>Agaricomycotina</taxon>
        <taxon>Agaricomycetes</taxon>
        <taxon>Agaricomycetidae</taxon>
        <taxon>Agaricales</taxon>
        <taxon>Marasmiineae</taxon>
        <taxon>Mycenaceae</taxon>
        <taxon>Favolaschia</taxon>
    </lineage>
</organism>
<dbReference type="EMBL" id="JAWWNJ010000111">
    <property type="protein sequence ID" value="KAK6992295.1"/>
    <property type="molecule type" value="Genomic_DNA"/>
</dbReference>
<comment type="caution">
    <text evidence="1">The sequence shown here is derived from an EMBL/GenBank/DDBJ whole genome shotgun (WGS) entry which is preliminary data.</text>
</comment>
<proteinExistence type="predicted"/>
<dbReference type="Proteomes" id="UP001362999">
    <property type="component" value="Unassembled WGS sequence"/>
</dbReference>
<reference evidence="1 2" key="1">
    <citation type="journal article" date="2024" name="J Genomics">
        <title>Draft genome sequencing and assembly of Favolaschia claudopus CIRM-BRFM 2984 isolated from oak limbs.</title>
        <authorList>
            <person name="Navarro D."/>
            <person name="Drula E."/>
            <person name="Chaduli D."/>
            <person name="Cazenave R."/>
            <person name="Ahrendt S."/>
            <person name="Wang J."/>
            <person name="Lipzen A."/>
            <person name="Daum C."/>
            <person name="Barry K."/>
            <person name="Grigoriev I.V."/>
            <person name="Favel A."/>
            <person name="Rosso M.N."/>
            <person name="Martin F."/>
        </authorList>
    </citation>
    <scope>NUCLEOTIDE SEQUENCE [LARGE SCALE GENOMIC DNA]</scope>
    <source>
        <strain evidence="1 2">CIRM-BRFM 2984</strain>
    </source>
</reference>